<dbReference type="GO" id="GO:0000976">
    <property type="term" value="F:transcription cis-regulatory region binding"/>
    <property type="evidence" value="ECO:0007669"/>
    <property type="project" value="TreeGrafter"/>
</dbReference>
<dbReference type="SUPFAM" id="SSF46689">
    <property type="entry name" value="Homeodomain-like"/>
    <property type="match status" value="1"/>
</dbReference>
<dbReference type="KEGG" id="mass:CR152_10670"/>
<feature type="DNA-binding region" description="H-T-H motif" evidence="4">
    <location>
        <begin position="39"/>
        <end position="58"/>
    </location>
</feature>
<dbReference type="InterPro" id="IPR009057">
    <property type="entry name" value="Homeodomain-like_sf"/>
</dbReference>
<dbReference type="Pfam" id="PF16859">
    <property type="entry name" value="TetR_C_11"/>
    <property type="match status" value="1"/>
</dbReference>
<proteinExistence type="predicted"/>
<evidence type="ECO:0000313" key="7">
    <source>
        <dbReference type="Proteomes" id="UP000229897"/>
    </source>
</evidence>
<dbReference type="PANTHER" id="PTHR30055">
    <property type="entry name" value="HTH-TYPE TRANSCRIPTIONAL REGULATOR RUTR"/>
    <property type="match status" value="1"/>
</dbReference>
<keyword evidence="7" id="KW-1185">Reference proteome</keyword>
<evidence type="ECO:0000256" key="3">
    <source>
        <dbReference type="ARBA" id="ARBA00023163"/>
    </source>
</evidence>
<gene>
    <name evidence="6" type="ORF">CR152_10670</name>
</gene>
<dbReference type="InterPro" id="IPR050109">
    <property type="entry name" value="HTH-type_TetR-like_transc_reg"/>
</dbReference>
<dbReference type="GO" id="GO:0003700">
    <property type="term" value="F:DNA-binding transcription factor activity"/>
    <property type="evidence" value="ECO:0007669"/>
    <property type="project" value="TreeGrafter"/>
</dbReference>
<organism evidence="6 7">
    <name type="scientific">Massilia violaceinigra</name>
    <dbReference type="NCBI Taxonomy" id="2045208"/>
    <lineage>
        <taxon>Bacteria</taxon>
        <taxon>Pseudomonadati</taxon>
        <taxon>Pseudomonadota</taxon>
        <taxon>Betaproteobacteria</taxon>
        <taxon>Burkholderiales</taxon>
        <taxon>Oxalobacteraceae</taxon>
        <taxon>Telluria group</taxon>
        <taxon>Massilia</taxon>
    </lineage>
</organism>
<keyword evidence="3" id="KW-0804">Transcription</keyword>
<dbReference type="InterPro" id="IPR011075">
    <property type="entry name" value="TetR_C"/>
</dbReference>
<dbReference type="Gene3D" id="1.10.357.10">
    <property type="entry name" value="Tetracycline Repressor, domain 2"/>
    <property type="match status" value="1"/>
</dbReference>
<dbReference type="PRINTS" id="PR00455">
    <property type="entry name" value="HTHTETR"/>
</dbReference>
<evidence type="ECO:0000256" key="4">
    <source>
        <dbReference type="PROSITE-ProRule" id="PRU00335"/>
    </source>
</evidence>
<dbReference type="InterPro" id="IPR001647">
    <property type="entry name" value="HTH_TetR"/>
</dbReference>
<evidence type="ECO:0000313" key="6">
    <source>
        <dbReference type="EMBL" id="ATQ74938.1"/>
    </source>
</evidence>
<dbReference type="OrthoDB" id="9809994at2"/>
<reference evidence="6" key="1">
    <citation type="submission" date="2017-10" db="EMBL/GenBank/DDBJ databases">
        <title>Massilia psychrophilum sp. nov., a novel purple-pigmented bacterium isolated from Tianshan glacier, Xinjiang Municipality, China.</title>
        <authorList>
            <person name="Wang H."/>
        </authorList>
    </citation>
    <scope>NUCLEOTIDE SEQUENCE [LARGE SCALE GENOMIC DNA]</scope>
    <source>
        <strain evidence="6">B2</strain>
    </source>
</reference>
<accession>A0A2D2DIX5</accession>
<dbReference type="PROSITE" id="PS50977">
    <property type="entry name" value="HTH_TETR_2"/>
    <property type="match status" value="1"/>
</dbReference>
<sequence>MQCPLEMKPRWERRKDARPQELLAAALDLFVERGFASTRLEDVAKRAGVSKGTLYLYFTNKEELFKAVVRDTIVPALGAAEDMIASFEGHSADLLRAVMMAWWENAGATKSSGMIKLVMAESNNFPDIAVFYREEVIQRGSIMISGMLERAVERGHFRPLDVFLTTQILIAPMLMLMLWKHSVGPCDMAELDPVAFIDSFLTMTLTGLLPRAPDLGAAAP</sequence>
<dbReference type="SUPFAM" id="SSF48498">
    <property type="entry name" value="Tetracyclin repressor-like, C-terminal domain"/>
    <property type="match status" value="1"/>
</dbReference>
<dbReference type="PANTHER" id="PTHR30055:SF234">
    <property type="entry name" value="HTH-TYPE TRANSCRIPTIONAL REGULATOR BETI"/>
    <property type="match status" value="1"/>
</dbReference>
<protein>
    <submittedName>
        <fullName evidence="6">TetR family transcriptional regulator</fullName>
    </submittedName>
</protein>
<name>A0A2D2DIX5_9BURK</name>
<evidence type="ECO:0000259" key="5">
    <source>
        <dbReference type="PROSITE" id="PS50977"/>
    </source>
</evidence>
<dbReference type="InterPro" id="IPR036271">
    <property type="entry name" value="Tet_transcr_reg_TetR-rel_C_sf"/>
</dbReference>
<dbReference type="EMBL" id="CP024608">
    <property type="protein sequence ID" value="ATQ74938.1"/>
    <property type="molecule type" value="Genomic_DNA"/>
</dbReference>
<evidence type="ECO:0000256" key="2">
    <source>
        <dbReference type="ARBA" id="ARBA00023125"/>
    </source>
</evidence>
<dbReference type="RefSeq" id="WP_099874911.1">
    <property type="nucleotide sequence ID" value="NZ_CP024608.1"/>
</dbReference>
<dbReference type="AlphaFoldDB" id="A0A2D2DIX5"/>
<keyword evidence="1" id="KW-0805">Transcription regulation</keyword>
<dbReference type="Pfam" id="PF00440">
    <property type="entry name" value="TetR_N"/>
    <property type="match status" value="1"/>
</dbReference>
<dbReference type="Proteomes" id="UP000229897">
    <property type="component" value="Chromosome"/>
</dbReference>
<keyword evidence="2 4" id="KW-0238">DNA-binding</keyword>
<feature type="domain" description="HTH tetR-type" evidence="5">
    <location>
        <begin position="16"/>
        <end position="76"/>
    </location>
</feature>
<dbReference type="FunFam" id="1.10.10.60:FF:000141">
    <property type="entry name" value="TetR family transcriptional regulator"/>
    <property type="match status" value="1"/>
</dbReference>
<evidence type="ECO:0000256" key="1">
    <source>
        <dbReference type="ARBA" id="ARBA00023015"/>
    </source>
</evidence>